<proteinExistence type="predicted"/>
<dbReference type="EMBL" id="BMWX01000002">
    <property type="protein sequence ID" value="GGZ22256.1"/>
    <property type="molecule type" value="Genomic_DNA"/>
</dbReference>
<reference evidence="1" key="1">
    <citation type="journal article" date="2014" name="Int. J. Syst. Evol. Microbiol.">
        <title>Complete genome sequence of Corynebacterium casei LMG S-19264T (=DSM 44701T), isolated from a smear-ripened cheese.</title>
        <authorList>
            <consortium name="US DOE Joint Genome Institute (JGI-PGF)"/>
            <person name="Walter F."/>
            <person name="Albersmeier A."/>
            <person name="Kalinowski J."/>
            <person name="Ruckert C."/>
        </authorList>
    </citation>
    <scope>NUCLEOTIDE SEQUENCE</scope>
    <source>
        <strain evidence="1">KCTC 12368</strain>
    </source>
</reference>
<dbReference type="AlphaFoldDB" id="A0A918PUA5"/>
<keyword evidence="2" id="KW-1185">Reference proteome</keyword>
<reference evidence="1" key="2">
    <citation type="submission" date="2020-09" db="EMBL/GenBank/DDBJ databases">
        <authorList>
            <person name="Sun Q."/>
            <person name="Kim S."/>
        </authorList>
    </citation>
    <scope>NUCLEOTIDE SEQUENCE</scope>
    <source>
        <strain evidence="1">KCTC 12368</strain>
    </source>
</reference>
<evidence type="ECO:0000313" key="1">
    <source>
        <dbReference type="EMBL" id="GGZ22256.1"/>
    </source>
</evidence>
<sequence length="72" mass="8406">MGWYKKILMNGKYSFGRRPNQNERTKSTKDTMEHAAAEMEKSKVLTAVIIFIGETQDKRIVSRISCFEYADR</sequence>
<accession>A0A918PUA5</accession>
<gene>
    <name evidence="1" type="ORF">GCM10007049_13800</name>
</gene>
<evidence type="ECO:0000313" key="2">
    <source>
        <dbReference type="Proteomes" id="UP000619457"/>
    </source>
</evidence>
<protein>
    <submittedName>
        <fullName evidence="1">Uncharacterized protein</fullName>
    </submittedName>
</protein>
<name>A0A918PUA5_9BACT</name>
<comment type="caution">
    <text evidence="1">The sequence shown here is derived from an EMBL/GenBank/DDBJ whole genome shotgun (WGS) entry which is preliminary data.</text>
</comment>
<organism evidence="1 2">
    <name type="scientific">Echinicola pacifica</name>
    <dbReference type="NCBI Taxonomy" id="346377"/>
    <lineage>
        <taxon>Bacteria</taxon>
        <taxon>Pseudomonadati</taxon>
        <taxon>Bacteroidota</taxon>
        <taxon>Cytophagia</taxon>
        <taxon>Cytophagales</taxon>
        <taxon>Cyclobacteriaceae</taxon>
        <taxon>Echinicola</taxon>
    </lineage>
</organism>
<dbReference type="Proteomes" id="UP000619457">
    <property type="component" value="Unassembled WGS sequence"/>
</dbReference>